<feature type="compositionally biased region" description="Polar residues" evidence="1">
    <location>
        <begin position="879"/>
        <end position="912"/>
    </location>
</feature>
<reference evidence="2" key="1">
    <citation type="journal article" date="2020" name="Fungal Divers.">
        <title>Resolving the Mortierellaceae phylogeny through synthesis of multi-gene phylogenetics and phylogenomics.</title>
        <authorList>
            <person name="Vandepol N."/>
            <person name="Liber J."/>
            <person name="Desiro A."/>
            <person name="Na H."/>
            <person name="Kennedy M."/>
            <person name="Barry K."/>
            <person name="Grigoriev I.V."/>
            <person name="Miller A.N."/>
            <person name="O'Donnell K."/>
            <person name="Stajich J.E."/>
            <person name="Bonito G."/>
        </authorList>
    </citation>
    <scope>NUCLEOTIDE SEQUENCE</scope>
    <source>
        <strain evidence="2">REB-010B</strain>
    </source>
</reference>
<dbReference type="OrthoDB" id="2144998at2759"/>
<protein>
    <recommendedName>
        <fullName evidence="4">DNA replication regulator Sld3 C-terminal domain-containing protein</fullName>
    </recommendedName>
</protein>
<feature type="region of interest" description="Disordered" evidence="1">
    <location>
        <begin position="865"/>
        <end position="912"/>
    </location>
</feature>
<feature type="region of interest" description="Disordered" evidence="1">
    <location>
        <begin position="1007"/>
        <end position="1045"/>
    </location>
</feature>
<feature type="compositionally biased region" description="Low complexity" evidence="1">
    <location>
        <begin position="1061"/>
        <end position="1085"/>
    </location>
</feature>
<dbReference type="GO" id="GO:0007095">
    <property type="term" value="P:mitotic G2 DNA damage checkpoint signaling"/>
    <property type="evidence" value="ECO:0007669"/>
    <property type="project" value="TreeGrafter"/>
</dbReference>
<feature type="region of interest" description="Disordered" evidence="1">
    <location>
        <begin position="944"/>
        <end position="967"/>
    </location>
</feature>
<accession>A0A9P6RV50</accession>
<feature type="compositionally biased region" description="Polar residues" evidence="1">
    <location>
        <begin position="944"/>
        <end position="954"/>
    </location>
</feature>
<dbReference type="Gene3D" id="1.20.58.2130">
    <property type="match status" value="1"/>
</dbReference>
<gene>
    <name evidence="2" type="ORF">BGZ99_009556</name>
</gene>
<proteinExistence type="predicted"/>
<evidence type="ECO:0000313" key="3">
    <source>
        <dbReference type="Proteomes" id="UP000738325"/>
    </source>
</evidence>
<dbReference type="GO" id="GO:0030174">
    <property type="term" value="P:regulation of DNA-templated DNA replication initiation"/>
    <property type="evidence" value="ECO:0007669"/>
    <property type="project" value="TreeGrafter"/>
</dbReference>
<sequence>MLLSASLASPSASHAKTPLNVVFIIDTHLQAGAEEAVAFLRRSLVRVLLYFQANMDPKFQWTYQFFNSRLNQDVGLIPNRVLQSLTLNTITHCIDEYRRIITEETALSLPSSKGGVAASTMGVSPCYNLRRQLVHSLADFGLGIASYQSPMKPSSTLTRSQSLQKHFPPVNIRNYMYVLSPLPRSWMEIVSFLEGKRQQQSDVPMSGLPRRNDILEVLKGVKDAFFDQGLWDRFLDQHTSLSWIDTSIGSGNDDPAKIHTRISAMTLIRSTLELIMKAFGGHIIPQYILCQSNTPQDIYSFASVFQTYRSLQIHPGLGIKMSRNSWQALPSTPVGLYSDDIQPVKVMWSGDLTYSESSKFLCSIDLAEPSPLATADEDTTSIIDDIEALQVIRRIPGRVLSANMHLIKVTNTMICFPQDDNEEPCEHASYLLRSLRAKSDALIIEITFLNEDTEDVDHDTGEQDQRNTTYTRFALLHSTVPGSGIMEVLDDGSSLQDLSLAATPEDAEIRPFSMAMMEKSWSKLGAFVDRKDTRVATRQPYRLDRMPDSILSALKQQRTPPEPFNETRLPASKPAPGELVQDTYGASAEIESAVSIDDVCLEMRKTYIKYLYCDDYSLTDYVNRLNGASKEITALAAKQSTPLKDAQQKMVAFLIEFLRIWPSRLSSKYKQIAKDVNAGKFSESKTQDHYVILDDERPALDLWKAEAMRSVKDSDVRMHLRKLKTKDTQIQVVQNLHILLLIDKYGLDENKPFKKDPGALKTVNLFMDELCISASIDSHPEPGLRSPQTPRSKDMDPAKKFFTRVVARYYESALPSVVERLSIKCGVEKSLLMSPRPARGTKRAGMKRSISMGVLQKPSPLDFSVAMHNKDDAGGAKSSGLSMSTDTSLASKSAISTTSRQSTSDNPARNVLNSSIFRNRQVVMTRGSVKGVGLVAPSSSSLAGMFGDSTTTSKARPGPARSKSMTALTDLEDEDAPPKLAKLKLKKFYHDKESEEVLKLFRRQRPLSKADAVATTPQHDRTQVLAAEDESSDEDDDDDLGALGKYLPSRGTTSWGVIKSENVSKSNNNSSGSGSTTSSIGSSNRNSDHIKSPSTIMAQRRSPLRRRNTSPIRLYPSLSTFSTSFISHQPTTLLQESESAEAMNRVPSTPTRRAQINRERSFASHIRGAANATPDLDILGSPGKRRRGGLEEDEMDAVEMGIKSPSSPLASRTSSYRTSATATGRSLLSLTSPKFMRQQGRNPFMDELRATRPDRKRIILDATGVDGGLGGGGVPSKTVLVPRTPTASLPSTGKEFELLSTPKKSIGAGEGMFIASPTPARDLGRARRQIDLSMFAADE</sequence>
<dbReference type="GO" id="GO:0033314">
    <property type="term" value="P:mitotic DNA replication checkpoint signaling"/>
    <property type="evidence" value="ECO:0007669"/>
    <property type="project" value="InterPro"/>
</dbReference>
<evidence type="ECO:0000256" key="1">
    <source>
        <dbReference type="SAM" id="MobiDB-lite"/>
    </source>
</evidence>
<feature type="region of interest" description="Disordered" evidence="1">
    <location>
        <begin position="1061"/>
        <end position="1110"/>
    </location>
</feature>
<evidence type="ECO:0000313" key="2">
    <source>
        <dbReference type="EMBL" id="KAG0326415.1"/>
    </source>
</evidence>
<dbReference type="PANTHER" id="PTHR21556:SF2">
    <property type="entry name" value="TRESLIN"/>
    <property type="match status" value="1"/>
</dbReference>
<feature type="compositionally biased region" description="Acidic residues" evidence="1">
    <location>
        <begin position="1027"/>
        <end position="1040"/>
    </location>
</feature>
<feature type="compositionally biased region" description="Low complexity" evidence="1">
    <location>
        <begin position="1204"/>
        <end position="1222"/>
    </location>
</feature>
<dbReference type="InterPro" id="IPR026153">
    <property type="entry name" value="Treslin"/>
</dbReference>
<feature type="region of interest" description="Disordered" evidence="1">
    <location>
        <begin position="1203"/>
        <end position="1222"/>
    </location>
</feature>
<name>A0A9P6RV50_9FUNG</name>
<dbReference type="Proteomes" id="UP000738325">
    <property type="component" value="Unassembled WGS sequence"/>
</dbReference>
<keyword evidence="3" id="KW-1185">Reference proteome</keyword>
<dbReference type="GO" id="GO:0005634">
    <property type="term" value="C:nucleus"/>
    <property type="evidence" value="ECO:0007669"/>
    <property type="project" value="InterPro"/>
</dbReference>
<organism evidence="2 3">
    <name type="scientific">Dissophora globulifera</name>
    <dbReference type="NCBI Taxonomy" id="979702"/>
    <lineage>
        <taxon>Eukaryota</taxon>
        <taxon>Fungi</taxon>
        <taxon>Fungi incertae sedis</taxon>
        <taxon>Mucoromycota</taxon>
        <taxon>Mortierellomycotina</taxon>
        <taxon>Mortierellomycetes</taxon>
        <taxon>Mortierellales</taxon>
        <taxon>Mortierellaceae</taxon>
        <taxon>Dissophora</taxon>
    </lineage>
</organism>
<dbReference type="EMBL" id="JAAAIP010000082">
    <property type="protein sequence ID" value="KAG0326415.1"/>
    <property type="molecule type" value="Genomic_DNA"/>
</dbReference>
<dbReference type="PANTHER" id="PTHR21556">
    <property type="entry name" value="TRESLIN"/>
    <property type="match status" value="1"/>
</dbReference>
<dbReference type="GO" id="GO:0010212">
    <property type="term" value="P:response to ionizing radiation"/>
    <property type="evidence" value="ECO:0007669"/>
    <property type="project" value="InterPro"/>
</dbReference>
<dbReference type="GO" id="GO:0006260">
    <property type="term" value="P:DNA replication"/>
    <property type="evidence" value="ECO:0007669"/>
    <property type="project" value="InterPro"/>
</dbReference>
<dbReference type="GO" id="GO:0003682">
    <property type="term" value="F:chromatin binding"/>
    <property type="evidence" value="ECO:0007669"/>
    <property type="project" value="TreeGrafter"/>
</dbReference>
<evidence type="ECO:0008006" key="4">
    <source>
        <dbReference type="Google" id="ProtNLM"/>
    </source>
</evidence>
<comment type="caution">
    <text evidence="2">The sequence shown here is derived from an EMBL/GenBank/DDBJ whole genome shotgun (WGS) entry which is preliminary data.</text>
</comment>